<organism evidence="1 2">
    <name type="scientific">Pseudomonas putida</name>
    <name type="common">Arthrobacter siderocapsulatus</name>
    <dbReference type="NCBI Taxonomy" id="303"/>
    <lineage>
        <taxon>Bacteria</taxon>
        <taxon>Pseudomonadati</taxon>
        <taxon>Pseudomonadota</taxon>
        <taxon>Gammaproteobacteria</taxon>
        <taxon>Pseudomonadales</taxon>
        <taxon>Pseudomonadaceae</taxon>
        <taxon>Pseudomonas</taxon>
    </lineage>
</organism>
<name>A0A2Z4RHH6_PSEPU</name>
<accession>A0A2Z4RHH6</accession>
<sequence>MDVECAGLIAGKPCSHRVWGGWQNLCTTTDLPVGASLLAMAGWQAILMLDVPASSRAGSLPQGNCGVAGAWVRRRSTVGASWQATLMLDVPASSRAGSLLQGNCGVAGAWVRRRSTVGASLLAMAV</sequence>
<dbReference type="Proteomes" id="UP000250299">
    <property type="component" value="Chromosome"/>
</dbReference>
<dbReference type="AlphaFoldDB" id="A0A2Z4RHH6"/>
<evidence type="ECO:0000313" key="2">
    <source>
        <dbReference type="Proteomes" id="UP000250299"/>
    </source>
</evidence>
<evidence type="ECO:0000313" key="1">
    <source>
        <dbReference type="EMBL" id="AWY40195.1"/>
    </source>
</evidence>
<dbReference type="OrthoDB" id="7028082at2"/>
<proteinExistence type="predicted"/>
<dbReference type="EMBL" id="CP029693">
    <property type="protein sequence ID" value="AWY40195.1"/>
    <property type="molecule type" value="Genomic_DNA"/>
</dbReference>
<reference evidence="1 2" key="1">
    <citation type="submission" date="2018-05" db="EMBL/GenBank/DDBJ databases">
        <title>Whole genome sequence of Pseudomonas putida JBC17.</title>
        <authorList>
            <person name="Lee Y.H."/>
            <person name="David K."/>
        </authorList>
    </citation>
    <scope>NUCLEOTIDE SEQUENCE [LARGE SCALE GENOMIC DNA]</scope>
    <source>
        <strain evidence="1 2">JBC17</strain>
    </source>
</reference>
<gene>
    <name evidence="1" type="ORF">DKY63_09945</name>
</gene>
<protein>
    <submittedName>
        <fullName evidence="1">Uncharacterized protein</fullName>
    </submittedName>
</protein>